<evidence type="ECO:0000313" key="3">
    <source>
        <dbReference type="Proteomes" id="UP000188243"/>
    </source>
</evidence>
<keyword evidence="1" id="KW-0732">Signal</keyword>
<evidence type="ECO:0000313" key="2">
    <source>
        <dbReference type="EMBL" id="AQQ02094.1"/>
    </source>
</evidence>
<proteinExistence type="predicted"/>
<gene>
    <name evidence="2" type="ORF">B0W48_12825</name>
</gene>
<accession>A0A1Q2H401</accession>
<protein>
    <recommendedName>
        <fullName evidence="4">DUF3019 domain-containing protein</fullName>
    </recommendedName>
</protein>
<dbReference type="STRING" id="247523.B0W48_12825"/>
<dbReference type="Pfam" id="PF11456">
    <property type="entry name" value="DUF3019"/>
    <property type="match status" value="1"/>
</dbReference>
<name>A0A1Q2H401_9GAMM</name>
<evidence type="ECO:0008006" key="4">
    <source>
        <dbReference type="Google" id="ProtNLM"/>
    </source>
</evidence>
<dbReference type="Proteomes" id="UP000188243">
    <property type="component" value="Chromosome"/>
</dbReference>
<reference evidence="2 3" key="1">
    <citation type="submission" date="2017-02" db="EMBL/GenBank/DDBJ databases">
        <title>Complete genome sequence of the cold-active Pseudoalteromonas aliena strain EH1 isolated from Arctic seawater.</title>
        <authorList>
            <person name="Kim E."/>
            <person name="Heo E."/>
            <person name="Kim H."/>
            <person name="Kim D."/>
        </authorList>
    </citation>
    <scope>NUCLEOTIDE SEQUENCE [LARGE SCALE GENOMIC DNA]</scope>
    <source>
        <strain evidence="2 3">EH1</strain>
    </source>
</reference>
<dbReference type="EMBL" id="CP019628">
    <property type="protein sequence ID" value="AQQ02094.1"/>
    <property type="molecule type" value="Genomic_DNA"/>
</dbReference>
<feature type="chain" id="PRO_5012365657" description="DUF3019 domain-containing protein" evidence="1">
    <location>
        <begin position="19"/>
        <end position="122"/>
    </location>
</feature>
<evidence type="ECO:0000256" key="1">
    <source>
        <dbReference type="SAM" id="SignalP"/>
    </source>
</evidence>
<organism evidence="2 3">
    <name type="scientific">Pseudoalteromonas aliena</name>
    <dbReference type="NCBI Taxonomy" id="247523"/>
    <lineage>
        <taxon>Bacteria</taxon>
        <taxon>Pseudomonadati</taxon>
        <taxon>Pseudomonadota</taxon>
        <taxon>Gammaproteobacteria</taxon>
        <taxon>Alteromonadales</taxon>
        <taxon>Pseudoalteromonadaceae</taxon>
        <taxon>Pseudoalteromonas</taxon>
    </lineage>
</organism>
<dbReference type="RefSeq" id="WP_077538960.1">
    <property type="nucleotide sequence ID" value="NZ_CANLYY010000027.1"/>
</dbReference>
<dbReference type="AlphaFoldDB" id="A0A1Q2H401"/>
<feature type="signal peptide" evidence="1">
    <location>
        <begin position="1"/>
        <end position="18"/>
    </location>
</feature>
<dbReference type="KEGG" id="paln:B0W48_12825"/>
<sequence length="122" mass="14162">MFIVFTALVFSGLSTTQAAPFSVSPKVCVVSEQQEFCDLDLQFNWRLDEIVDVCLYQQNEKIHCWQQQRSGQFNYKARVHVETIYSLINSQTGVLLAKTQVEVQSAHAKKNKRRLRSPWSFF</sequence>
<dbReference type="InterPro" id="IPR021559">
    <property type="entry name" value="DUF3019"/>
</dbReference>